<name>A0A915BJY3_PARUN</name>
<sequence length="246" mass="23399">AVVGIFGMTSQYCGVNNGAMNCGTASSYFTMRGTGGSNYNRGGNYGRGAGGGGGGGGGAVSGYLGLSNSPGGGGAVSAYFAPTSGPGVEVPGVPTANENELMVEPAGADTKTAIPCDMSGFPTRTAAASFTGRGGGGGMTSTYFGPGAGGSNYAVNSGTAGGYCGRGGATSCYFGPGGPPAPGNATTSVYCAPGGGGGSGYNRGGPPGYNSCSRSAGNAVSSYFGVNRNNPGGGPSGARSSYFNIR</sequence>
<accession>A0A915BJY3</accession>
<dbReference type="AlphaFoldDB" id="A0A915BJY3"/>
<dbReference type="WBParaSite" id="PgR043_g045_t01">
    <property type="protein sequence ID" value="PgR043_g045_t01"/>
    <property type="gene ID" value="PgR043_g045"/>
</dbReference>
<dbReference type="Proteomes" id="UP000887569">
    <property type="component" value="Unplaced"/>
</dbReference>
<protein>
    <submittedName>
        <fullName evidence="3">Uncharacterized protein</fullName>
    </submittedName>
</protein>
<evidence type="ECO:0000313" key="2">
    <source>
        <dbReference type="Proteomes" id="UP000887569"/>
    </source>
</evidence>
<keyword evidence="2" id="KW-1185">Reference proteome</keyword>
<evidence type="ECO:0000313" key="3">
    <source>
        <dbReference type="WBParaSite" id="PgR043_g045_t01"/>
    </source>
</evidence>
<proteinExistence type="predicted"/>
<organism evidence="2 3">
    <name type="scientific">Parascaris univalens</name>
    <name type="common">Nematode worm</name>
    <dbReference type="NCBI Taxonomy" id="6257"/>
    <lineage>
        <taxon>Eukaryota</taxon>
        <taxon>Metazoa</taxon>
        <taxon>Ecdysozoa</taxon>
        <taxon>Nematoda</taxon>
        <taxon>Chromadorea</taxon>
        <taxon>Rhabditida</taxon>
        <taxon>Spirurina</taxon>
        <taxon>Ascaridomorpha</taxon>
        <taxon>Ascaridoidea</taxon>
        <taxon>Ascarididae</taxon>
        <taxon>Parascaris</taxon>
    </lineage>
</organism>
<reference evidence="3" key="1">
    <citation type="submission" date="2022-11" db="UniProtKB">
        <authorList>
            <consortium name="WormBaseParasite"/>
        </authorList>
    </citation>
    <scope>IDENTIFICATION</scope>
</reference>
<feature type="region of interest" description="Disordered" evidence="1">
    <location>
        <begin position="226"/>
        <end position="246"/>
    </location>
</feature>
<evidence type="ECO:0000256" key="1">
    <source>
        <dbReference type="SAM" id="MobiDB-lite"/>
    </source>
</evidence>